<dbReference type="InterPro" id="IPR001752">
    <property type="entry name" value="Kinesin_motor_dom"/>
</dbReference>
<evidence type="ECO:0000256" key="1">
    <source>
        <dbReference type="ARBA" id="ARBA00022448"/>
    </source>
</evidence>
<dbReference type="InterPro" id="IPR027417">
    <property type="entry name" value="P-loop_NTPase"/>
</dbReference>
<protein>
    <recommendedName>
        <fullName evidence="5">Kinesin-like protein</fullName>
    </recommendedName>
</protein>
<dbReference type="GO" id="GO:0008017">
    <property type="term" value="F:microtubule binding"/>
    <property type="evidence" value="ECO:0007669"/>
    <property type="project" value="InterPro"/>
</dbReference>
<keyword evidence="6" id="KW-0175">Coiled coil</keyword>
<dbReference type="PRINTS" id="PR00380">
    <property type="entry name" value="KINESINHEAVY"/>
</dbReference>
<dbReference type="GO" id="GO:0003777">
    <property type="term" value="F:microtubule motor activity"/>
    <property type="evidence" value="ECO:0007669"/>
    <property type="project" value="InterPro"/>
</dbReference>
<dbReference type="PROSITE" id="PS00411">
    <property type="entry name" value="KINESIN_MOTOR_1"/>
    <property type="match status" value="1"/>
</dbReference>
<dbReference type="AlphaFoldDB" id="A0A7S4IHT8"/>
<keyword evidence="5" id="KW-0493">Microtubule</keyword>
<keyword evidence="2 4" id="KW-0547">Nucleotide-binding</keyword>
<dbReference type="GO" id="GO:0007052">
    <property type="term" value="P:mitotic spindle organization"/>
    <property type="evidence" value="ECO:0007669"/>
    <property type="project" value="TreeGrafter"/>
</dbReference>
<name>A0A7S4IHT8_9EUKA</name>
<dbReference type="GO" id="GO:0005874">
    <property type="term" value="C:microtubule"/>
    <property type="evidence" value="ECO:0007669"/>
    <property type="project" value="UniProtKB-KW"/>
</dbReference>
<dbReference type="SUPFAM" id="SSF52540">
    <property type="entry name" value="P-loop containing nucleoside triphosphate hydrolases"/>
    <property type="match status" value="1"/>
</dbReference>
<evidence type="ECO:0000256" key="3">
    <source>
        <dbReference type="ARBA" id="ARBA00022840"/>
    </source>
</evidence>
<feature type="coiled-coil region" evidence="6">
    <location>
        <begin position="432"/>
        <end position="473"/>
    </location>
</feature>
<sequence>MTENIKVLIRVKPLPEGSENCLQIEGQRISVVPGGIQANDTLKNTFQNTTLSRREVIMTPQRAGNIRPRLSFSARELDNEHDLSTARSDTAPIKLYAKERQTPRKKRTKSTGDAFSFQFDRVLTQNASQTEVFHEIQPFIIDAVKGFNTSIFAYGQTGSGKTYTMLGTQGEEHLGVIPRSVQTIFDVIQQNSDCRFNIRCSYVELHLDQFTDLLDPNSDPAVQKKMLPHQIIDMERKKKIEIRQNGKEIFLSGSKTLNTVVKTYEEAMKLIEQGQRCRSVAKTSLNAQSSRSHAIITFIIEKKDTNNNITRGKLHLIDLAGNERLSKSKACGDTMKETQNINASLEALANVLSGLASKQNLIRYRDSKLTRFLQDSLGGNSRTCFVVNIRSNAQYFRETIQSLKYGQRAKLIKNSVSLNVESPNTLIDAEELAKLQKEIATLRESLQSQSKTNETLSSENKQLLSENKQLRRRLHYFTVSQNKQVEQYQRKIDNLIHSQSTQLAENRYQYLNLQSNIACYRKQIYDLTCEISQIQQKNYLLSTSAQQARGEVLVLQENTEQLLQQRDTLEKKLIKCTECLQAQQEQLQSAQNQELEPCDLEELKKLEKANKNLTKKVEKMNQLLAASEESCDEIKNSLEDKLTTVTKELKELKGKPIEANKKLEKEISTLKNEAKEYNKKIAALERENRSYLRELGPTNPLRMAVEAAQAERAAALGLPAPAPLGDTSDNEGDTTQSSKEDESIMKEDDSFEALDCLEDIDDDFELVTKPKSVKRKGKQTPKVIGRKRTSMQFFNLDFSEESDSADSPAHTFNISQVKPVSKKRKVNSGAQTVALTLHNSTPKSAKKPKATKKAVLKNFFPTTSRFDNRLELVEDKENFALIQ</sequence>
<feature type="domain" description="Kinesin motor" evidence="8">
    <location>
        <begin position="4"/>
        <end position="412"/>
    </location>
</feature>
<evidence type="ECO:0000256" key="5">
    <source>
        <dbReference type="RuleBase" id="RU000394"/>
    </source>
</evidence>
<dbReference type="EMBL" id="HBKP01017889">
    <property type="protein sequence ID" value="CAE2229843.1"/>
    <property type="molecule type" value="Transcribed_RNA"/>
</dbReference>
<dbReference type="CDD" id="cd00106">
    <property type="entry name" value="KISc"/>
    <property type="match status" value="1"/>
</dbReference>
<dbReference type="InterPro" id="IPR036961">
    <property type="entry name" value="Kinesin_motor_dom_sf"/>
</dbReference>
<dbReference type="PANTHER" id="PTHR47969">
    <property type="entry name" value="CHROMOSOME-ASSOCIATED KINESIN KIF4A-RELATED"/>
    <property type="match status" value="1"/>
</dbReference>
<dbReference type="InterPro" id="IPR019821">
    <property type="entry name" value="Kinesin_motor_CS"/>
</dbReference>
<proteinExistence type="inferred from homology"/>
<dbReference type="GO" id="GO:0005875">
    <property type="term" value="C:microtubule associated complex"/>
    <property type="evidence" value="ECO:0007669"/>
    <property type="project" value="TreeGrafter"/>
</dbReference>
<accession>A0A7S4IHT8</accession>
<dbReference type="SMART" id="SM00129">
    <property type="entry name" value="KISc"/>
    <property type="match status" value="1"/>
</dbReference>
<evidence type="ECO:0000256" key="7">
    <source>
        <dbReference type="SAM" id="MobiDB-lite"/>
    </source>
</evidence>
<keyword evidence="1" id="KW-0813">Transport</keyword>
<dbReference type="GO" id="GO:0007018">
    <property type="term" value="P:microtubule-based movement"/>
    <property type="evidence" value="ECO:0007669"/>
    <property type="project" value="InterPro"/>
</dbReference>
<evidence type="ECO:0000256" key="4">
    <source>
        <dbReference type="PROSITE-ProRule" id="PRU00283"/>
    </source>
</evidence>
<feature type="region of interest" description="Disordered" evidence="7">
    <location>
        <begin position="719"/>
        <end position="746"/>
    </location>
</feature>
<feature type="binding site" evidence="4">
    <location>
        <begin position="155"/>
        <end position="162"/>
    </location>
    <ligand>
        <name>ATP</name>
        <dbReference type="ChEBI" id="CHEBI:30616"/>
    </ligand>
</feature>
<evidence type="ECO:0000313" key="9">
    <source>
        <dbReference type="EMBL" id="CAE2229843.1"/>
    </source>
</evidence>
<feature type="coiled-coil region" evidence="6">
    <location>
        <begin position="545"/>
        <end position="694"/>
    </location>
</feature>
<dbReference type="InterPro" id="IPR027640">
    <property type="entry name" value="Kinesin-like_fam"/>
</dbReference>
<gene>
    <name evidence="9" type="ORF">VSP0166_LOCUS12684</name>
</gene>
<dbReference type="GO" id="GO:0051231">
    <property type="term" value="P:spindle elongation"/>
    <property type="evidence" value="ECO:0007669"/>
    <property type="project" value="TreeGrafter"/>
</dbReference>
<evidence type="ECO:0000256" key="2">
    <source>
        <dbReference type="ARBA" id="ARBA00022741"/>
    </source>
</evidence>
<dbReference type="PANTHER" id="PTHR47969:SF29">
    <property type="entry name" value="KINESIN-LIKE PROTEIN"/>
    <property type="match status" value="1"/>
</dbReference>
<reference evidence="9" key="1">
    <citation type="submission" date="2021-01" db="EMBL/GenBank/DDBJ databases">
        <authorList>
            <person name="Corre E."/>
            <person name="Pelletier E."/>
            <person name="Niang G."/>
            <person name="Scheremetjew M."/>
            <person name="Finn R."/>
            <person name="Kale V."/>
            <person name="Holt S."/>
            <person name="Cochrane G."/>
            <person name="Meng A."/>
            <person name="Brown T."/>
            <person name="Cohen L."/>
        </authorList>
    </citation>
    <scope>NUCLEOTIDE SEQUENCE</scope>
    <source>
        <strain evidence="9">DIVA3 518/3/11/1/6</strain>
    </source>
</reference>
<comment type="similarity">
    <text evidence="4 5">Belongs to the TRAFAC class myosin-kinesin ATPase superfamily. Kinesin family.</text>
</comment>
<keyword evidence="3 4" id="KW-0067">ATP-binding</keyword>
<dbReference type="Gene3D" id="3.40.850.10">
    <property type="entry name" value="Kinesin motor domain"/>
    <property type="match status" value="1"/>
</dbReference>
<evidence type="ECO:0000256" key="6">
    <source>
        <dbReference type="SAM" id="Coils"/>
    </source>
</evidence>
<organism evidence="9">
    <name type="scientific">Vannella robusta</name>
    <dbReference type="NCBI Taxonomy" id="1487602"/>
    <lineage>
        <taxon>Eukaryota</taxon>
        <taxon>Amoebozoa</taxon>
        <taxon>Discosea</taxon>
        <taxon>Flabellinia</taxon>
        <taxon>Vannellidae</taxon>
        <taxon>Vannella</taxon>
    </lineage>
</organism>
<evidence type="ECO:0000259" key="8">
    <source>
        <dbReference type="PROSITE" id="PS50067"/>
    </source>
</evidence>
<dbReference type="Pfam" id="PF00225">
    <property type="entry name" value="Kinesin"/>
    <property type="match status" value="1"/>
</dbReference>
<dbReference type="GO" id="GO:0005524">
    <property type="term" value="F:ATP binding"/>
    <property type="evidence" value="ECO:0007669"/>
    <property type="project" value="UniProtKB-UniRule"/>
</dbReference>
<keyword evidence="4 5" id="KW-0505">Motor protein</keyword>
<dbReference type="PROSITE" id="PS50067">
    <property type="entry name" value="KINESIN_MOTOR_2"/>
    <property type="match status" value="1"/>
</dbReference>